<sequence>MSVIYIYGETLQSHKSPEEQAMDILRKYLTESGEIDRLRFATCFRIEESEIDPNSNVSFFIGCEIKKPLSAEPIALSVAFGVRGQVEYWDISRGEKTRVEKVPVRLS</sequence>
<proteinExistence type="predicted"/>
<accession>A0A7W6MJF6</accession>
<dbReference type="Proteomes" id="UP000524492">
    <property type="component" value="Unassembled WGS sequence"/>
</dbReference>
<name>A0A7W6MJF6_9HYPH</name>
<keyword evidence="2" id="KW-1185">Reference proteome</keyword>
<evidence type="ECO:0000313" key="1">
    <source>
        <dbReference type="EMBL" id="MBB4193855.1"/>
    </source>
</evidence>
<protein>
    <submittedName>
        <fullName evidence="1">Uncharacterized protein</fullName>
    </submittedName>
</protein>
<evidence type="ECO:0000313" key="2">
    <source>
        <dbReference type="Proteomes" id="UP000524492"/>
    </source>
</evidence>
<organism evidence="1 2">
    <name type="scientific">Rhizobium aethiopicum</name>
    <dbReference type="NCBI Taxonomy" id="1138170"/>
    <lineage>
        <taxon>Bacteria</taxon>
        <taxon>Pseudomonadati</taxon>
        <taxon>Pseudomonadota</taxon>
        <taxon>Alphaproteobacteria</taxon>
        <taxon>Hyphomicrobiales</taxon>
        <taxon>Rhizobiaceae</taxon>
        <taxon>Rhizobium/Agrobacterium group</taxon>
        <taxon>Rhizobium</taxon>
    </lineage>
</organism>
<dbReference type="EMBL" id="JACIFV010000015">
    <property type="protein sequence ID" value="MBB4193855.1"/>
    <property type="molecule type" value="Genomic_DNA"/>
</dbReference>
<reference evidence="1 2" key="1">
    <citation type="submission" date="2020-08" db="EMBL/GenBank/DDBJ databases">
        <title>Genomic Encyclopedia of Type Strains, Phase IV (KMG-V): Genome sequencing to study the core and pangenomes of soil and plant-associated prokaryotes.</title>
        <authorList>
            <person name="Whitman W."/>
        </authorList>
    </citation>
    <scope>NUCLEOTIDE SEQUENCE [LARGE SCALE GENOMIC DNA]</scope>
    <source>
        <strain evidence="1 2">SEMIA 4074</strain>
    </source>
</reference>
<dbReference type="AlphaFoldDB" id="A0A7W6MJF6"/>
<gene>
    <name evidence="1" type="ORF">GGD53_004027</name>
</gene>
<comment type="caution">
    <text evidence="1">The sequence shown here is derived from an EMBL/GenBank/DDBJ whole genome shotgun (WGS) entry which is preliminary data.</text>
</comment>